<evidence type="ECO:0000313" key="2">
    <source>
        <dbReference type="Proteomes" id="UP000287519"/>
    </source>
</evidence>
<dbReference type="Proteomes" id="UP000287519">
    <property type="component" value="Unassembled WGS sequence"/>
</dbReference>
<organism evidence="1 2">
    <name type="scientific">Rhodococcus wratislaviensis</name>
    <name type="common">Tsukamurella wratislaviensis</name>
    <dbReference type="NCBI Taxonomy" id="44752"/>
    <lineage>
        <taxon>Bacteria</taxon>
        <taxon>Bacillati</taxon>
        <taxon>Actinomycetota</taxon>
        <taxon>Actinomycetes</taxon>
        <taxon>Mycobacteriales</taxon>
        <taxon>Nocardiaceae</taxon>
        <taxon>Rhodococcus</taxon>
    </lineage>
</organism>
<reference evidence="1 2" key="1">
    <citation type="submission" date="2018-11" db="EMBL/GenBank/DDBJ databases">
        <title>Microbial catabolism of amino acid.</title>
        <authorList>
            <person name="Hibi M."/>
            <person name="Ogawa J."/>
        </authorList>
    </citation>
    <scope>NUCLEOTIDE SEQUENCE [LARGE SCALE GENOMIC DNA]</scope>
    <source>
        <strain evidence="1 2">C31-06</strain>
    </source>
</reference>
<dbReference type="RefSeq" id="WP_124396381.1">
    <property type="nucleotide sequence ID" value="NZ_BHYM01000111.1"/>
</dbReference>
<evidence type="ECO:0000313" key="1">
    <source>
        <dbReference type="EMBL" id="GCE44851.1"/>
    </source>
</evidence>
<name>A0A402CMQ8_RHOWR</name>
<accession>A0A402CMQ8</accession>
<comment type="caution">
    <text evidence="1">The sequence shown here is derived from an EMBL/GenBank/DDBJ whole genome shotgun (WGS) entry which is preliminary data.</text>
</comment>
<keyword evidence="2" id="KW-1185">Reference proteome</keyword>
<proteinExistence type="predicted"/>
<sequence length="219" mass="21913">MISKKTWSLVVLVLGVVPAVVLCALNGFFPALRDVSDPLGRPSALSLELIDSAGQFDSLSALLLPKHAQLATDIQTLTPLADDLEGLTTKAGELSGLAKTVNASTSSVGATAQPLPDLVASVTARADQASPTVAGLSTAVGSVTTQLEGIHQGLTTVGGSLGELGPKASAIAATLSVIREEAAHVQEFGPLLAVIGPPVNDLNLPPLGVAPTPASAPPA</sequence>
<protein>
    <submittedName>
        <fullName evidence="1">Uncharacterized protein</fullName>
    </submittedName>
</protein>
<dbReference type="OrthoDB" id="4482592at2"/>
<gene>
    <name evidence="1" type="ORF">Rhow_000477</name>
</gene>
<dbReference type="SUPFAM" id="SSF58104">
    <property type="entry name" value="Methyl-accepting chemotaxis protein (MCP) signaling domain"/>
    <property type="match status" value="1"/>
</dbReference>
<dbReference type="EMBL" id="BHYM01000111">
    <property type="protein sequence ID" value="GCE44851.1"/>
    <property type="molecule type" value="Genomic_DNA"/>
</dbReference>
<dbReference type="AlphaFoldDB" id="A0A402CMQ8"/>